<proteinExistence type="predicted"/>
<evidence type="ECO:0000313" key="2">
    <source>
        <dbReference type="Proteomes" id="UP000640052"/>
    </source>
</evidence>
<dbReference type="RefSeq" id="WP_204042042.1">
    <property type="nucleotide sequence ID" value="NZ_BOOA01000027.1"/>
</dbReference>
<sequence>MKRSLEVSKAQLLNNQATSREQQVISKAPLGKAQPATLEIIATLDGSTGPLTKHPNFSGGRLQVVVGQRVRLGVEVRTAGGPQAHLSEINWTVGDGALGDCVQTLLTGTAVGLTPAQRAAGDISFYWISGGLKTVRVTARIGGVQASREATVDVAAPTVHYFRITTSNVTLCGPGQYHGDREKVNSWVALYEPQVGESGQRYGCSWEARVQAPSRQVGLGLMNARYLGAGSFGFIQTCGFDWTVSPVRNQGQAHIRTSLGSATATALDADDVKRDGSVLYTIEKVVTAGQAATIGPGPYFCDSPGYELPGAVAGIDGKDLFQLYLVYKPEGAHSIWVALRRADWSWQATVSRQDRSDGTSAWKPMENVIVSPNPHVVTSAQAAHGQPTWTERAKEILSRRLFPET</sequence>
<reference evidence="1" key="1">
    <citation type="submission" date="2021-01" db="EMBL/GenBank/DDBJ databases">
        <title>Whole genome shotgun sequence of Acrocarpospora phusangensis NBRC 108782.</title>
        <authorList>
            <person name="Komaki H."/>
            <person name="Tamura T."/>
        </authorList>
    </citation>
    <scope>NUCLEOTIDE SEQUENCE</scope>
    <source>
        <strain evidence="1">NBRC 108782</strain>
    </source>
</reference>
<dbReference type="AlphaFoldDB" id="A0A919UPF1"/>
<dbReference type="EMBL" id="BOOA01000027">
    <property type="protein sequence ID" value="GIH25308.1"/>
    <property type="molecule type" value="Genomic_DNA"/>
</dbReference>
<dbReference type="Proteomes" id="UP000640052">
    <property type="component" value="Unassembled WGS sequence"/>
</dbReference>
<comment type="caution">
    <text evidence="1">The sequence shown here is derived from an EMBL/GenBank/DDBJ whole genome shotgun (WGS) entry which is preliminary data.</text>
</comment>
<evidence type="ECO:0000313" key="1">
    <source>
        <dbReference type="EMBL" id="GIH25308.1"/>
    </source>
</evidence>
<gene>
    <name evidence="1" type="ORF">Aph01nite_36180</name>
</gene>
<organism evidence="1 2">
    <name type="scientific">Acrocarpospora phusangensis</name>
    <dbReference type="NCBI Taxonomy" id="1070424"/>
    <lineage>
        <taxon>Bacteria</taxon>
        <taxon>Bacillati</taxon>
        <taxon>Actinomycetota</taxon>
        <taxon>Actinomycetes</taxon>
        <taxon>Streptosporangiales</taxon>
        <taxon>Streptosporangiaceae</taxon>
        <taxon>Acrocarpospora</taxon>
    </lineage>
</organism>
<keyword evidence="2" id="KW-1185">Reference proteome</keyword>
<accession>A0A919UPF1</accession>
<protein>
    <submittedName>
        <fullName evidence="1">Uncharacterized protein</fullName>
    </submittedName>
</protein>
<name>A0A919UPF1_9ACTN</name>